<evidence type="ECO:0008006" key="4">
    <source>
        <dbReference type="Google" id="ProtNLM"/>
    </source>
</evidence>
<evidence type="ECO:0000256" key="1">
    <source>
        <dbReference type="SAM" id="MobiDB-lite"/>
    </source>
</evidence>
<name>A0A8H4S0M0_9HELO</name>
<dbReference type="AlphaFoldDB" id="A0A8H4S0M0"/>
<dbReference type="Proteomes" id="UP000566819">
    <property type="component" value="Unassembled WGS sequence"/>
</dbReference>
<feature type="region of interest" description="Disordered" evidence="1">
    <location>
        <begin position="97"/>
        <end position="117"/>
    </location>
</feature>
<evidence type="ECO:0000313" key="3">
    <source>
        <dbReference type="Proteomes" id="UP000566819"/>
    </source>
</evidence>
<accession>A0A8H4S0M0</accession>
<gene>
    <name evidence="2" type="ORF">G7Y89_g21</name>
</gene>
<dbReference type="PANTHER" id="PTHR36578:SF1">
    <property type="entry name" value="APPLE DOMAIN-CONTAINING PROTEIN"/>
    <property type="match status" value="1"/>
</dbReference>
<comment type="caution">
    <text evidence="2">The sequence shown here is derived from an EMBL/GenBank/DDBJ whole genome shotgun (WGS) entry which is preliminary data.</text>
</comment>
<dbReference type="OrthoDB" id="3562891at2759"/>
<organism evidence="2 3">
    <name type="scientific">Cudoniella acicularis</name>
    <dbReference type="NCBI Taxonomy" id="354080"/>
    <lineage>
        <taxon>Eukaryota</taxon>
        <taxon>Fungi</taxon>
        <taxon>Dikarya</taxon>
        <taxon>Ascomycota</taxon>
        <taxon>Pezizomycotina</taxon>
        <taxon>Leotiomycetes</taxon>
        <taxon>Helotiales</taxon>
        <taxon>Tricladiaceae</taxon>
        <taxon>Cudoniella</taxon>
    </lineage>
</organism>
<evidence type="ECO:0000313" key="2">
    <source>
        <dbReference type="EMBL" id="KAF4638047.1"/>
    </source>
</evidence>
<protein>
    <recommendedName>
        <fullName evidence="4">Apple domain-containing protein</fullName>
    </recommendedName>
</protein>
<reference evidence="2 3" key="1">
    <citation type="submission" date="2020-03" db="EMBL/GenBank/DDBJ databases">
        <title>Draft Genome Sequence of Cudoniella acicularis.</title>
        <authorList>
            <person name="Buettner E."/>
            <person name="Kellner H."/>
        </authorList>
    </citation>
    <scope>NUCLEOTIDE SEQUENCE [LARGE SCALE GENOMIC DNA]</scope>
    <source>
        <strain evidence="2 3">DSM 108380</strain>
    </source>
</reference>
<dbReference type="PANTHER" id="PTHR36578">
    <property type="entry name" value="CHROMOSOME 15, WHOLE GENOME SHOTGUN SEQUENCE"/>
    <property type="match status" value="1"/>
</dbReference>
<keyword evidence="3" id="KW-1185">Reference proteome</keyword>
<dbReference type="EMBL" id="JAAMPI010000001">
    <property type="protein sequence ID" value="KAF4638047.1"/>
    <property type="molecule type" value="Genomic_DNA"/>
</dbReference>
<proteinExistence type="predicted"/>
<sequence>MPVSANTYLGLETLESYNVSLCGEYCNKKALCTGFNIFIERDPSLSLATNCTLPSSITNYKCTLWGSGVDTVSVTNFGQSRGDFQVVVTGFDGFEKPNNTTPPQKMQRRRLQSPQPPQHLPRYEILPGPHDPSVCAAYASAQNAANTKSSFWSQIFSFFTGGYNPLQCTFFNSYMLKKNGQPLGTYYGLYAQSYAGSAATYAPG</sequence>